<dbReference type="SUPFAM" id="SSF143744">
    <property type="entry name" value="GlcG-like"/>
    <property type="match status" value="1"/>
</dbReference>
<sequence length="157" mass="16939">MSDPITPDLLLQQEADNRLTHFDFTLAWQLGQCLHQRAAEQGAPVAIEVFAFGQVLFFSALPGAGLENSEWAMRKRNTVLRNGHASLYVGLVNEQKGEPMAAQAFIDQARYTDHGGAFPLLNSSGAVLGAVSVSGLPSREDHALALWGIQQIRALAG</sequence>
<name>A0A2N5E5H2_9GAMM</name>
<dbReference type="InterPro" id="IPR038084">
    <property type="entry name" value="PduO/GlcC-like_sf"/>
</dbReference>
<dbReference type="InterPro" id="IPR005624">
    <property type="entry name" value="PduO/GlcC-like"/>
</dbReference>
<dbReference type="OrthoDB" id="9815315at2"/>
<evidence type="ECO:0008006" key="3">
    <source>
        <dbReference type="Google" id="ProtNLM"/>
    </source>
</evidence>
<organism evidence="1 2">
    <name type="scientific">Chimaeribacter coloradensis</name>
    <dbReference type="NCBI Taxonomy" id="2060068"/>
    <lineage>
        <taxon>Bacteria</taxon>
        <taxon>Pseudomonadati</taxon>
        <taxon>Pseudomonadota</taxon>
        <taxon>Gammaproteobacteria</taxon>
        <taxon>Enterobacterales</taxon>
        <taxon>Yersiniaceae</taxon>
        <taxon>Chimaeribacter</taxon>
    </lineage>
</organism>
<dbReference type="Proteomes" id="UP000234503">
    <property type="component" value="Unassembled WGS sequence"/>
</dbReference>
<dbReference type="AlphaFoldDB" id="A0A2N5E5H2"/>
<accession>A0A2N5E5H2</accession>
<reference evidence="1 2" key="1">
    <citation type="submission" date="2017-12" db="EMBL/GenBank/DDBJ databases">
        <title>Characterization of six clinical isolates of Enterochimera gen. nov., a novel genus of the Yersiniaciae family and the three species Enterochimera arupensis sp. nov., Enterochimera coloradensis sp. nov, and Enterochimera californica sp. nov.</title>
        <authorList>
            <person name="Rossi A."/>
            <person name="Fisher M."/>
        </authorList>
    </citation>
    <scope>NUCLEOTIDE SEQUENCE [LARGE SCALE GENOMIC DNA]</scope>
    <source>
        <strain evidence="2">2016-Iso4</strain>
    </source>
</reference>
<dbReference type="InterPro" id="IPR010371">
    <property type="entry name" value="YBR137W-like"/>
</dbReference>
<evidence type="ECO:0000313" key="1">
    <source>
        <dbReference type="EMBL" id="PLR36401.1"/>
    </source>
</evidence>
<gene>
    <name evidence="1" type="ORF">CYR32_08550</name>
</gene>
<dbReference type="PIRSF" id="PIRSF008757">
    <property type="entry name" value="UCP008757"/>
    <property type="match status" value="1"/>
</dbReference>
<evidence type="ECO:0000313" key="2">
    <source>
        <dbReference type="Proteomes" id="UP000234503"/>
    </source>
</evidence>
<comment type="caution">
    <text evidence="1">The sequence shown here is derived from an EMBL/GenBank/DDBJ whole genome shotgun (WGS) entry which is preliminary data.</text>
</comment>
<keyword evidence="2" id="KW-1185">Reference proteome</keyword>
<dbReference type="PANTHER" id="PTHR28255">
    <property type="match status" value="1"/>
</dbReference>
<dbReference type="Pfam" id="PF03928">
    <property type="entry name" value="HbpS-like"/>
    <property type="match status" value="1"/>
</dbReference>
<dbReference type="RefSeq" id="WP_101823975.1">
    <property type="nucleotide sequence ID" value="NZ_PJZH01000006.1"/>
</dbReference>
<dbReference type="PANTHER" id="PTHR28255:SF1">
    <property type="entry name" value="UPF0303 PROTEIN YBR137W"/>
    <property type="match status" value="1"/>
</dbReference>
<dbReference type="Gene3D" id="3.30.450.150">
    <property type="entry name" value="Haem-degrading domain"/>
    <property type="match status" value="1"/>
</dbReference>
<protein>
    <recommendedName>
        <fullName evidence="3">Heme-degrading domain-containing protein</fullName>
    </recommendedName>
</protein>
<dbReference type="EMBL" id="PJZH01000006">
    <property type="protein sequence ID" value="PLR36401.1"/>
    <property type="molecule type" value="Genomic_DNA"/>
</dbReference>
<proteinExistence type="predicted"/>